<protein>
    <submittedName>
        <fullName evidence="5">WD repeat-containing protein, putative</fullName>
    </submittedName>
</protein>
<feature type="repeat" description="WD" evidence="3">
    <location>
        <begin position="938"/>
        <end position="979"/>
    </location>
</feature>
<dbReference type="SMART" id="SM00320">
    <property type="entry name" value="WD40"/>
    <property type="match status" value="13"/>
</dbReference>
<proteinExistence type="predicted"/>
<feature type="repeat" description="WD" evidence="3">
    <location>
        <begin position="1021"/>
        <end position="1062"/>
    </location>
</feature>
<dbReference type="Gene3D" id="3.40.50.1580">
    <property type="entry name" value="Nucleoside phosphorylase domain"/>
    <property type="match status" value="1"/>
</dbReference>
<dbReference type="InterPro" id="IPR001680">
    <property type="entry name" value="WD40_rpt"/>
</dbReference>
<feature type="repeat" description="WD" evidence="3">
    <location>
        <begin position="979"/>
        <end position="1020"/>
    </location>
</feature>
<dbReference type="eggNOG" id="KOG0266">
    <property type="taxonomic scope" value="Eukaryota"/>
</dbReference>
<feature type="repeat" description="WD" evidence="3">
    <location>
        <begin position="1063"/>
        <end position="1104"/>
    </location>
</feature>
<feature type="region of interest" description="Disordered" evidence="4">
    <location>
        <begin position="1211"/>
        <end position="1231"/>
    </location>
</feature>
<gene>
    <name evidence="5" type="ORF">TSTA_110140</name>
</gene>
<feature type="repeat" description="WD" evidence="3">
    <location>
        <begin position="605"/>
        <end position="646"/>
    </location>
</feature>
<dbReference type="PROSITE" id="PS50082">
    <property type="entry name" value="WD_REPEATS_2"/>
    <property type="match status" value="12"/>
</dbReference>
<evidence type="ECO:0000256" key="3">
    <source>
        <dbReference type="PROSITE-ProRule" id="PRU00221"/>
    </source>
</evidence>
<dbReference type="InterPro" id="IPR018391">
    <property type="entry name" value="PQQ_b-propeller_rpt"/>
</dbReference>
<dbReference type="PANTHER" id="PTHR19879">
    <property type="entry name" value="TRANSCRIPTION INITIATION FACTOR TFIID"/>
    <property type="match status" value="1"/>
</dbReference>
<name>B8MUZ3_TALSN</name>
<dbReference type="GO" id="GO:0003824">
    <property type="term" value="F:catalytic activity"/>
    <property type="evidence" value="ECO:0007669"/>
    <property type="project" value="InterPro"/>
</dbReference>
<dbReference type="InParanoid" id="B8MUZ3"/>
<dbReference type="OrthoDB" id="674604at2759"/>
<feature type="repeat" description="WD" evidence="3">
    <location>
        <begin position="689"/>
        <end position="729"/>
    </location>
</feature>
<dbReference type="SUPFAM" id="SSF53167">
    <property type="entry name" value="Purine and uridine phosphorylases"/>
    <property type="match status" value="1"/>
</dbReference>
<dbReference type="Proteomes" id="UP000001745">
    <property type="component" value="Unassembled WGS sequence"/>
</dbReference>
<feature type="repeat" description="WD" evidence="3">
    <location>
        <begin position="813"/>
        <end position="854"/>
    </location>
</feature>
<dbReference type="GO" id="GO:0009116">
    <property type="term" value="P:nucleoside metabolic process"/>
    <property type="evidence" value="ECO:0007669"/>
    <property type="project" value="InterPro"/>
</dbReference>
<feature type="repeat" description="WD" evidence="3">
    <location>
        <begin position="730"/>
        <end position="771"/>
    </location>
</feature>
<dbReference type="Pfam" id="PF00400">
    <property type="entry name" value="WD40"/>
    <property type="match status" value="13"/>
</dbReference>
<dbReference type="PROSITE" id="PS50294">
    <property type="entry name" value="WD_REPEATS_REGION"/>
    <property type="match status" value="12"/>
</dbReference>
<dbReference type="HOGENOM" id="CLU_248005_0_0_1"/>
<keyword evidence="1 3" id="KW-0853">WD repeat</keyword>
<dbReference type="SMART" id="SM00564">
    <property type="entry name" value="PQQ"/>
    <property type="match status" value="11"/>
</dbReference>
<feature type="repeat" description="WD" evidence="3">
    <location>
        <begin position="772"/>
        <end position="812"/>
    </location>
</feature>
<evidence type="ECO:0000313" key="5">
    <source>
        <dbReference type="EMBL" id="EED11834.1"/>
    </source>
</evidence>
<keyword evidence="6" id="KW-1185">Reference proteome</keyword>
<dbReference type="CDD" id="cd00200">
    <property type="entry name" value="WD40"/>
    <property type="match status" value="2"/>
</dbReference>
<dbReference type="PhylomeDB" id="B8MUZ3"/>
<dbReference type="eggNOG" id="KOG0271">
    <property type="taxonomic scope" value="Eukaryota"/>
</dbReference>
<dbReference type="OMA" id="WTIRLWR"/>
<dbReference type="PANTHER" id="PTHR19879:SF9">
    <property type="entry name" value="TRANSCRIPTION INITIATION FACTOR TFIID SUBUNIT 5"/>
    <property type="match status" value="1"/>
</dbReference>
<evidence type="ECO:0000313" key="6">
    <source>
        <dbReference type="Proteomes" id="UP000001745"/>
    </source>
</evidence>
<dbReference type="VEuPathDB" id="FungiDB:TSTA_110140"/>
<feature type="repeat" description="WD" evidence="3">
    <location>
        <begin position="896"/>
        <end position="937"/>
    </location>
</feature>
<dbReference type="GeneID" id="8107246"/>
<dbReference type="SUPFAM" id="SSF50978">
    <property type="entry name" value="WD40 repeat-like"/>
    <property type="match status" value="2"/>
</dbReference>
<feature type="repeat" description="WD" evidence="3">
    <location>
        <begin position="855"/>
        <end position="895"/>
    </location>
</feature>
<dbReference type="PRINTS" id="PR00320">
    <property type="entry name" value="GPROTEINBRPT"/>
</dbReference>
<accession>B8MUZ3</accession>
<dbReference type="EMBL" id="EQ962661">
    <property type="protein sequence ID" value="EED11834.1"/>
    <property type="molecule type" value="Genomic_DNA"/>
</dbReference>
<feature type="repeat" description="WD" evidence="3">
    <location>
        <begin position="647"/>
        <end position="688"/>
    </location>
</feature>
<evidence type="ECO:0000256" key="4">
    <source>
        <dbReference type="SAM" id="MobiDB-lite"/>
    </source>
</evidence>
<evidence type="ECO:0000256" key="2">
    <source>
        <dbReference type="ARBA" id="ARBA00022737"/>
    </source>
</evidence>
<dbReference type="STRING" id="441959.B8MUZ3"/>
<dbReference type="Gene3D" id="2.130.10.10">
    <property type="entry name" value="YVTN repeat-like/Quinoprotein amine dehydrogenase"/>
    <property type="match status" value="5"/>
</dbReference>
<sequence>MSNPQDYTVGWICALNTEYVAAQEFLDDEHEPPEFVSPNDTNDYTLGRLGKHNVVIAVLPDGEYGTALAASVATNMLHSFPNVRIGLMVGIGGGAPSRKHDIRLGDIVVSAPRDGDGGVFQYDFGKTIQKQAFHYTGFLNQPPQILRAAVAGIQAQHERKGHRLEEVMESILERNPRLRQKYRRPQPSSDRLFKAEITHTKTCAELCANDPSCLVERRERAEHEDDPVIHYGLIASGNQLMKDAVIRDRLAEEKDVLCFEMEAAGLMNHFPCLVIRGICDYSDSHKNKEWQGYAAMAAAAYTKDLLSRIPPNKKDPLWSDPSGQLKRGFEYRRMGTDSEIDKFRRIVGTIILLAEPLSRSSLASLLNIDSQQIEGHLSSLHSVLSVPSSTDSPIRMLHLSFRDFLIDPDKRHMNPFWVDEMETHKMIMAKCLERMSQPGILQQNICNLPGHGTLRAKIDGKIIGNHLPPVIQYVCRFWVYHLKESQTRIHDGDPVHVFIEDHFLHWLESLSLLGRIAESIQLIQTLQTVASDKDTEIYRFLNDAMRFIRKNISVIDQAPLQLYASALIFIPEKSIIRNKYINKIPSWIQKLPEVESAWSAMLQTLESHSHQVRAVAFSPDGKLVASGSGDQTVKLWDSATGTLRQTLQGHSGWVNAVAFSPDGKLVASGSGDDTIKLWDSATGTLRRTLEGHSDSVDAVAFSPDSKLVASGSGRTVKLWDSATGTLRQTLQGHSGSVHAVAFSPDGKLVASGSSDRTIKLWDSATGTLQQKLEGHSNSVDAVAFSPDSKVVASGSGRTVKLWDPATGTLRQTLQGHSGSVHAVAFSPDGKLVASGSSDRTIKLWDSATGTLRQTLQGHSGSVYAVAFSPDGKLVASGSGRTVKLWDPATGTLRQTLEGHSGQVYAVAFSPDGKLVASGSGDQMVKLWNSATGTLRQTLEGHSGWVNAVAFSPDGKLVASGSGDDTIKLWDSATGTLRQTLEDSGWVYAVAFSPDGKLVASGSSDDTIKLWDSATGTLRQTLEGHSFWVYAVAFSPDGKLVASGSGDQTVKLWDSATGTLRQTLQGHSGWVNAVAFSPDGKLVASGSGDETIKLWDSATGTLRQTLQGHSGSVYAVAFSPDGKFLETNQGRFNIESLHVCSLSQTASSPYKNILVKGQWLTRNDSNAIWLPVEYRVTCSAVYESMLVMGHVSGRVTFLKNWRTVSEEACRTGAKNGPMAVPEGGPQTPENSARNEAIPRALGRRQNLQAETLRTLVVEFPPLNNSKRISYQMVAKLIENQATINLPLKPWAEVASAINPSAINIIPRPQKELNCVQISTARLETADNNGNNKDNFIRFLPTDTANKHIRMALSTTEPIKDVQVAGVGTTKIGYSAETAQNNTAWLEELGNKTKLEKKEGIEKIMEENDLAEKRFEIEDIAWLKKKDSPLGKSASMGIWLNIPEAAESIISNGLLVGQRYIRKVWPSSLVMQGTENILLGTKGAKHLLTRIPPNNVINTMSTTVEHLEIQGRNGSPH</sequence>
<dbReference type="RefSeq" id="XP_002488590.1">
    <property type="nucleotide sequence ID" value="XM_002488545.1"/>
</dbReference>
<evidence type="ECO:0000256" key="1">
    <source>
        <dbReference type="ARBA" id="ARBA00022574"/>
    </source>
</evidence>
<dbReference type="InterPro" id="IPR020472">
    <property type="entry name" value="WD40_PAC1"/>
</dbReference>
<organism evidence="5 6">
    <name type="scientific">Talaromyces stipitatus (strain ATCC 10500 / CBS 375.48 / QM 6759 / NRRL 1006)</name>
    <name type="common">Penicillium stipitatum</name>
    <dbReference type="NCBI Taxonomy" id="441959"/>
    <lineage>
        <taxon>Eukaryota</taxon>
        <taxon>Fungi</taxon>
        <taxon>Dikarya</taxon>
        <taxon>Ascomycota</taxon>
        <taxon>Pezizomycotina</taxon>
        <taxon>Eurotiomycetes</taxon>
        <taxon>Eurotiomycetidae</taxon>
        <taxon>Eurotiales</taxon>
        <taxon>Trichocomaceae</taxon>
        <taxon>Talaromyces</taxon>
        <taxon>Talaromyces sect. Talaromyces</taxon>
    </lineage>
</organism>
<reference evidence="6" key="1">
    <citation type="journal article" date="2015" name="Genome Announc.">
        <title>Genome sequence of the AIDS-associated pathogen Penicillium marneffei (ATCC18224) and its near taxonomic relative Talaromyces stipitatus (ATCC10500).</title>
        <authorList>
            <person name="Nierman W.C."/>
            <person name="Fedorova-Abrams N.D."/>
            <person name="Andrianopoulos A."/>
        </authorList>
    </citation>
    <scope>NUCLEOTIDE SEQUENCE [LARGE SCALE GENOMIC DNA]</scope>
    <source>
        <strain evidence="6">ATCC 10500 / CBS 375.48 / QM 6759 / NRRL 1006</strain>
    </source>
</reference>
<keyword evidence="2" id="KW-0677">Repeat</keyword>
<dbReference type="InterPro" id="IPR036322">
    <property type="entry name" value="WD40_repeat_dom_sf"/>
</dbReference>
<dbReference type="InterPro" id="IPR035994">
    <property type="entry name" value="Nucleoside_phosphorylase_sf"/>
</dbReference>
<dbReference type="InterPro" id="IPR015943">
    <property type="entry name" value="WD40/YVTN_repeat-like_dom_sf"/>
</dbReference>